<evidence type="ECO:0000256" key="1">
    <source>
        <dbReference type="ARBA" id="ARBA00022475"/>
    </source>
</evidence>
<dbReference type="NCBIfam" id="NF010197">
    <property type="entry name" value="PRK13673.1-4"/>
    <property type="match status" value="1"/>
</dbReference>
<dbReference type="PATRIC" id="fig|1030009.3.peg.2353"/>
<feature type="transmembrane region" description="Helical" evidence="5">
    <location>
        <begin position="61"/>
        <end position="82"/>
    </location>
</feature>
<dbReference type="KEGG" id="lmq:LMM7_2366"/>
<proteinExistence type="inferred from homology"/>
<dbReference type="EMBL" id="CP002816">
    <property type="protein sequence ID" value="AEH93371.1"/>
    <property type="molecule type" value="Genomic_DNA"/>
</dbReference>
<dbReference type="Proteomes" id="UP000000486">
    <property type="component" value="Chromosome"/>
</dbReference>
<comment type="subcellular location">
    <subcellularLocation>
        <location evidence="5">Cell membrane</location>
        <topology evidence="5">Multi-pass membrane protein</topology>
    </subcellularLocation>
</comment>
<keyword evidence="4 5" id="KW-0472">Membrane</keyword>
<feature type="transmembrane region" description="Helical" evidence="5">
    <location>
        <begin position="94"/>
        <end position="112"/>
    </location>
</feature>
<evidence type="ECO:0000256" key="4">
    <source>
        <dbReference type="ARBA" id="ARBA00023136"/>
    </source>
</evidence>
<dbReference type="GO" id="GO:0005886">
    <property type="term" value="C:plasma membrane"/>
    <property type="evidence" value="ECO:0007669"/>
    <property type="project" value="UniProtKB-SubCell"/>
</dbReference>
<sequence length="120" mass="13722">MWGYIHLISWVAIVVLTVTALLIYSKSVKSFTMLQMINRVFYILVILSGIMMVKYSIEQSWILAIFKILMGIIVIGVVEMLLSYRKQQKPTGMFLMIFVIVVVITISLGFYLSGGYPLFN</sequence>
<comment type="similarity">
    <text evidence="5">Belongs to the UPF0344 family.</text>
</comment>
<dbReference type="Pfam" id="PF07457">
    <property type="entry name" value="DUF1516"/>
    <property type="match status" value="1"/>
</dbReference>
<evidence type="ECO:0000256" key="5">
    <source>
        <dbReference type="HAMAP-Rule" id="MF_01536"/>
    </source>
</evidence>
<dbReference type="RefSeq" id="WP_012580847.1">
    <property type="nucleotide sequence ID" value="NC_017537.1"/>
</dbReference>
<gene>
    <name evidence="6" type="ordered locus">LMM7_2366</name>
</gene>
<keyword evidence="1 5" id="KW-1003">Cell membrane</keyword>
<organism evidence="6 7">
    <name type="scientific">Listeria monocytogenes serotype 4a (strain M7)</name>
    <dbReference type="NCBI Taxonomy" id="1030009"/>
    <lineage>
        <taxon>Bacteria</taxon>
        <taxon>Bacillati</taxon>
        <taxon>Bacillota</taxon>
        <taxon>Bacilli</taxon>
        <taxon>Bacillales</taxon>
        <taxon>Listeriaceae</taxon>
        <taxon>Listeria</taxon>
    </lineage>
</organism>
<accession>A0A0E0UYG8</accession>
<name>A0A0E0UYG8_LISMM</name>
<evidence type="ECO:0000256" key="2">
    <source>
        <dbReference type="ARBA" id="ARBA00022692"/>
    </source>
</evidence>
<dbReference type="HAMAP" id="MF_01536">
    <property type="entry name" value="UPF0344"/>
    <property type="match status" value="1"/>
</dbReference>
<protein>
    <recommendedName>
        <fullName evidence="5">UPF0344 protein LMM7_2366</fullName>
    </recommendedName>
</protein>
<dbReference type="InterPro" id="IPR010899">
    <property type="entry name" value="UPF0344"/>
</dbReference>
<feature type="transmembrane region" description="Helical" evidence="5">
    <location>
        <begin position="36"/>
        <end position="55"/>
    </location>
</feature>
<reference evidence="6 7" key="1">
    <citation type="journal article" date="2011" name="J. Bacteriol.">
        <title>Genome sequence of the nonpathogenic Listeria monocytogenes serovar 4a strain M7.</title>
        <authorList>
            <person name="Chen J."/>
            <person name="Xia Y."/>
            <person name="Cheng C."/>
            <person name="Fang C."/>
            <person name="Shan Y."/>
            <person name="Jin G."/>
            <person name="Fang W."/>
        </authorList>
    </citation>
    <scope>NUCLEOTIDE SEQUENCE [LARGE SCALE GENOMIC DNA]</scope>
    <source>
        <strain evidence="6 7">M7</strain>
    </source>
</reference>
<evidence type="ECO:0000313" key="6">
    <source>
        <dbReference type="EMBL" id="AEH93371.1"/>
    </source>
</evidence>
<evidence type="ECO:0000256" key="3">
    <source>
        <dbReference type="ARBA" id="ARBA00022989"/>
    </source>
</evidence>
<keyword evidence="3 5" id="KW-1133">Transmembrane helix</keyword>
<feature type="transmembrane region" description="Helical" evidence="5">
    <location>
        <begin position="6"/>
        <end position="24"/>
    </location>
</feature>
<evidence type="ECO:0000313" key="7">
    <source>
        <dbReference type="Proteomes" id="UP000000486"/>
    </source>
</evidence>
<dbReference type="AlphaFoldDB" id="A0A0E0UYG8"/>
<keyword evidence="2 5" id="KW-0812">Transmembrane</keyword>
<dbReference type="HOGENOM" id="CLU_146641_1_1_9"/>